<dbReference type="AlphaFoldDB" id="A0A7J0FNR1"/>
<sequence length="232" mass="26432">MVRKRKAEGDQEAKENNFGNMGWDQMMNEAAANAIALGEAQRARKSYIRVHQRPSGRWVAEINDTIQKIRVWITSLLLHRLKARNNASPTMPNSLDANSQQSQEAGENEIVESQFDHFFDFDTTNINPTTCESIKSIEKGGEVSEIEVPEENWTSVDLLLNEEMVEPVEKENYGEEELPSMVTEAMKRMKYERTFSASLYAFNGLSECLKLKLGLGNLSKLRHNSSEDQEKE</sequence>
<organism evidence="2 3">
    <name type="scientific">Actinidia rufa</name>
    <dbReference type="NCBI Taxonomy" id="165716"/>
    <lineage>
        <taxon>Eukaryota</taxon>
        <taxon>Viridiplantae</taxon>
        <taxon>Streptophyta</taxon>
        <taxon>Embryophyta</taxon>
        <taxon>Tracheophyta</taxon>
        <taxon>Spermatophyta</taxon>
        <taxon>Magnoliopsida</taxon>
        <taxon>eudicotyledons</taxon>
        <taxon>Gunneridae</taxon>
        <taxon>Pentapetalae</taxon>
        <taxon>asterids</taxon>
        <taxon>Ericales</taxon>
        <taxon>Actinidiaceae</taxon>
        <taxon>Actinidia</taxon>
    </lineage>
</organism>
<evidence type="ECO:0000256" key="1">
    <source>
        <dbReference type="SAM" id="MobiDB-lite"/>
    </source>
</evidence>
<evidence type="ECO:0000313" key="2">
    <source>
        <dbReference type="EMBL" id="GFZ00224.1"/>
    </source>
</evidence>
<feature type="region of interest" description="Disordered" evidence="1">
    <location>
        <begin position="87"/>
        <end position="106"/>
    </location>
</feature>
<evidence type="ECO:0000313" key="3">
    <source>
        <dbReference type="Proteomes" id="UP000585474"/>
    </source>
</evidence>
<protein>
    <submittedName>
        <fullName evidence="2">Uncharacterized protein</fullName>
    </submittedName>
</protein>
<gene>
    <name evidence="2" type="ORF">Acr_13g0016230</name>
</gene>
<dbReference type="EMBL" id="BJWL01000013">
    <property type="protein sequence ID" value="GFZ00224.1"/>
    <property type="molecule type" value="Genomic_DNA"/>
</dbReference>
<name>A0A7J0FNR1_9ERIC</name>
<reference evidence="2 3" key="1">
    <citation type="submission" date="2019-07" db="EMBL/GenBank/DDBJ databases">
        <title>De Novo Assembly of kiwifruit Actinidia rufa.</title>
        <authorList>
            <person name="Sugita-Konishi S."/>
            <person name="Sato K."/>
            <person name="Mori E."/>
            <person name="Abe Y."/>
            <person name="Kisaki G."/>
            <person name="Hamano K."/>
            <person name="Suezawa K."/>
            <person name="Otani M."/>
            <person name="Fukuda T."/>
            <person name="Manabe T."/>
            <person name="Gomi K."/>
            <person name="Tabuchi M."/>
            <person name="Akimitsu K."/>
            <person name="Kataoka I."/>
        </authorList>
    </citation>
    <scope>NUCLEOTIDE SEQUENCE [LARGE SCALE GENOMIC DNA]</scope>
    <source>
        <strain evidence="3">cv. Fuchu</strain>
    </source>
</reference>
<keyword evidence="3" id="KW-1185">Reference proteome</keyword>
<dbReference type="OrthoDB" id="773121at2759"/>
<dbReference type="Proteomes" id="UP000585474">
    <property type="component" value="Unassembled WGS sequence"/>
</dbReference>
<proteinExistence type="predicted"/>
<feature type="compositionally biased region" description="Polar residues" evidence="1">
    <location>
        <begin position="87"/>
        <end position="105"/>
    </location>
</feature>
<accession>A0A7J0FNR1</accession>
<comment type="caution">
    <text evidence="2">The sequence shown here is derived from an EMBL/GenBank/DDBJ whole genome shotgun (WGS) entry which is preliminary data.</text>
</comment>
<feature type="region of interest" description="Disordered" evidence="1">
    <location>
        <begin position="1"/>
        <end position="21"/>
    </location>
</feature>